<feature type="compositionally biased region" description="Polar residues" evidence="1">
    <location>
        <begin position="413"/>
        <end position="425"/>
    </location>
</feature>
<dbReference type="Proteomes" id="UP000001640">
    <property type="component" value="Chromosome 5"/>
</dbReference>
<dbReference type="OMA" id="MACANEL"/>
<dbReference type="InParanoid" id="G0VF76"/>
<feature type="compositionally biased region" description="Basic and acidic residues" evidence="1">
    <location>
        <begin position="336"/>
        <end position="354"/>
    </location>
</feature>
<proteinExistence type="predicted"/>
<reference key="2">
    <citation type="submission" date="2011-08" db="EMBL/GenBank/DDBJ databases">
        <title>Genome sequence of Naumovozyma castellii.</title>
        <authorList>
            <person name="Gordon J.L."/>
            <person name="Armisen D."/>
            <person name="Proux-Wera E."/>
            <person name="OhEigeartaigh S.S."/>
            <person name="Byrne K.P."/>
            <person name="Wolfe K.H."/>
        </authorList>
    </citation>
    <scope>NUCLEOTIDE SEQUENCE</scope>
    <source>
        <strain>Type strain:CBS 4309</strain>
    </source>
</reference>
<dbReference type="GeneID" id="96903774"/>
<sequence length="425" mass="49530">MFAAMNTPCIFEQQQQQPFPAFSQAAFPCGEAPCLSFAPQQRRQQPAFKSYSNQQRFNPYFDKQAKNDAKSINYTLVEKESSYVLTLQKRLARDALVDAVYNSISLSTPKYRMVQDFFGNSFYVKEDGPQQPTEEEIAVIGRKLARKEFQDYEIELNHLGNELKINSDKDKISKVFAFSETTIDDFDILKCGIDDTDEQYVVLKLKLTKTPMKNQSGDLANLIQWAEGSKSTDAQLQQQEQQIRLEKQRHEQEQKKIRKEQDRVRKAKLEQEKAKRLEQIRLRKIEEEKAKRLEQAKKEEEENRVREQAEQLEREKADSLRREQQLQEWRALELQMRQEQEAAEKERKLNEKKASSSATSYSNNTPIKININFNEKPHDDASASKVQRKSTSTGPILENVEDAEEDRYRSQLDRTPNGTSIIEDI</sequence>
<feature type="compositionally biased region" description="Low complexity" evidence="1">
    <location>
        <begin position="355"/>
        <end position="365"/>
    </location>
</feature>
<reference evidence="2 3" key="1">
    <citation type="journal article" date="2011" name="Proc. Natl. Acad. Sci. U.S.A.">
        <title>Evolutionary erosion of yeast sex chromosomes by mating-type switching accidents.</title>
        <authorList>
            <person name="Gordon J.L."/>
            <person name="Armisen D."/>
            <person name="Proux-Wera E."/>
            <person name="Oheigeartaigh S.S."/>
            <person name="Byrne K.P."/>
            <person name="Wolfe K.H."/>
        </authorList>
    </citation>
    <scope>NUCLEOTIDE SEQUENCE [LARGE SCALE GENOMIC DNA]</scope>
    <source>
        <strain evidence="3">ATCC 76901 / BCRC 22586 / CBS 4309 / NBRC 1992 / NRRL Y-12630</strain>
    </source>
</reference>
<keyword evidence="3" id="KW-1185">Reference proteome</keyword>
<dbReference type="AlphaFoldDB" id="G0VF76"/>
<protein>
    <submittedName>
        <fullName evidence="2">Uncharacterized protein</fullName>
    </submittedName>
</protein>
<accession>G0VF76</accession>
<organism evidence="2 3">
    <name type="scientific">Naumovozyma castellii</name>
    <name type="common">Yeast</name>
    <name type="synonym">Saccharomyces castellii</name>
    <dbReference type="NCBI Taxonomy" id="27288"/>
    <lineage>
        <taxon>Eukaryota</taxon>
        <taxon>Fungi</taxon>
        <taxon>Dikarya</taxon>
        <taxon>Ascomycota</taxon>
        <taxon>Saccharomycotina</taxon>
        <taxon>Saccharomycetes</taxon>
        <taxon>Saccharomycetales</taxon>
        <taxon>Saccharomycetaceae</taxon>
        <taxon>Naumovozyma</taxon>
    </lineage>
</organism>
<feature type="region of interest" description="Disordered" evidence="1">
    <location>
        <begin position="336"/>
        <end position="425"/>
    </location>
</feature>
<dbReference type="HOGENOM" id="CLU_591953_0_0_1"/>
<feature type="region of interest" description="Disordered" evidence="1">
    <location>
        <begin position="292"/>
        <end position="319"/>
    </location>
</feature>
<name>G0VF76_NAUCA</name>
<feature type="region of interest" description="Disordered" evidence="1">
    <location>
        <begin position="246"/>
        <end position="265"/>
    </location>
</feature>
<dbReference type="STRING" id="1064592.G0VF76"/>
<dbReference type="KEGG" id="ncs:NCAS_0E00710"/>
<dbReference type="RefSeq" id="XP_003676502.1">
    <property type="nucleotide sequence ID" value="XM_003676454.1"/>
</dbReference>
<evidence type="ECO:0000256" key="1">
    <source>
        <dbReference type="SAM" id="MobiDB-lite"/>
    </source>
</evidence>
<dbReference type="EMBL" id="HE576756">
    <property type="protein sequence ID" value="CCC70141.1"/>
    <property type="molecule type" value="Genomic_DNA"/>
</dbReference>
<dbReference type="OrthoDB" id="4067212at2759"/>
<evidence type="ECO:0000313" key="2">
    <source>
        <dbReference type="EMBL" id="CCC70141.1"/>
    </source>
</evidence>
<gene>
    <name evidence="2" type="primary">NCAS0E00710</name>
    <name evidence="2" type="ordered locus">NCAS_0E00710</name>
</gene>
<evidence type="ECO:0000313" key="3">
    <source>
        <dbReference type="Proteomes" id="UP000001640"/>
    </source>
</evidence>
<dbReference type="eggNOG" id="ENOG502S308">
    <property type="taxonomic scope" value="Eukaryota"/>
</dbReference>